<evidence type="ECO:0008006" key="3">
    <source>
        <dbReference type="Google" id="ProtNLM"/>
    </source>
</evidence>
<proteinExistence type="predicted"/>
<gene>
    <name evidence="1" type="ORF">PV11_06791</name>
</gene>
<dbReference type="PANTHER" id="PTHR35006">
    <property type="entry name" value="GLYOXALASE FAMILY PROTEIN (AFU_ORTHOLOGUE AFUA_5G14830)"/>
    <property type="match status" value="1"/>
</dbReference>
<dbReference type="STRING" id="1016849.A0A0D1WVP6"/>
<dbReference type="InterPro" id="IPR029068">
    <property type="entry name" value="Glyas_Bleomycin-R_OHBP_Dase"/>
</dbReference>
<name>A0A0D1WVP6_9EURO</name>
<organism evidence="1 2">
    <name type="scientific">Exophiala sideris</name>
    <dbReference type="NCBI Taxonomy" id="1016849"/>
    <lineage>
        <taxon>Eukaryota</taxon>
        <taxon>Fungi</taxon>
        <taxon>Dikarya</taxon>
        <taxon>Ascomycota</taxon>
        <taxon>Pezizomycotina</taxon>
        <taxon>Eurotiomycetes</taxon>
        <taxon>Chaetothyriomycetidae</taxon>
        <taxon>Chaetothyriales</taxon>
        <taxon>Herpotrichiellaceae</taxon>
        <taxon>Exophiala</taxon>
    </lineage>
</organism>
<reference evidence="1 2" key="1">
    <citation type="submission" date="2015-01" db="EMBL/GenBank/DDBJ databases">
        <title>The Genome Sequence of Exophiala sideris CBS121828.</title>
        <authorList>
            <consortium name="The Broad Institute Genomics Platform"/>
            <person name="Cuomo C."/>
            <person name="de Hoog S."/>
            <person name="Gorbushina A."/>
            <person name="Stielow B."/>
            <person name="Teixiera M."/>
            <person name="Abouelleil A."/>
            <person name="Chapman S.B."/>
            <person name="Priest M."/>
            <person name="Young S.K."/>
            <person name="Wortman J."/>
            <person name="Nusbaum C."/>
            <person name="Birren B."/>
        </authorList>
    </citation>
    <scope>NUCLEOTIDE SEQUENCE [LARGE SCALE GENOMIC DNA]</scope>
    <source>
        <strain evidence="1 2">CBS 121828</strain>
    </source>
</reference>
<protein>
    <recommendedName>
        <fullName evidence="3">VOC domain-containing protein</fullName>
    </recommendedName>
</protein>
<accession>A0A0D1WVP6</accession>
<dbReference type="EMBL" id="KN846953">
    <property type="protein sequence ID" value="KIV79221.1"/>
    <property type="molecule type" value="Genomic_DNA"/>
</dbReference>
<dbReference type="HOGENOM" id="CLU_046006_6_1_1"/>
<dbReference type="SUPFAM" id="SSF54593">
    <property type="entry name" value="Glyoxalase/Bleomycin resistance protein/Dihydroxybiphenyl dioxygenase"/>
    <property type="match status" value="1"/>
</dbReference>
<dbReference type="Gene3D" id="3.10.180.10">
    <property type="entry name" value="2,3-Dihydroxybiphenyl 1,2-Dioxygenase, domain 1"/>
    <property type="match status" value="1"/>
</dbReference>
<sequence length="129" mass="14134">MPLDHVVLRVPCNKFDAEVSFIISAFGHMGIKESVRYPNVVGLGEDHPWFWISGADENQKPIPDDAQLLRVHLALRAQDRAQVDTFYAEALKAGGTDNGAPGVRAMYGPNYYGGFVISPAGHNIEAVIR</sequence>
<evidence type="ECO:0000313" key="2">
    <source>
        <dbReference type="Proteomes" id="UP000053599"/>
    </source>
</evidence>
<dbReference type="Proteomes" id="UP000053599">
    <property type="component" value="Unassembled WGS sequence"/>
</dbReference>
<dbReference type="AlphaFoldDB" id="A0A0D1WVP6"/>
<dbReference type="PANTHER" id="PTHR35006:SF2">
    <property type="entry name" value="GLYOXALASE FAMILY PROTEIN (AFU_ORTHOLOGUE AFUA_5G14830)"/>
    <property type="match status" value="1"/>
</dbReference>
<evidence type="ECO:0000313" key="1">
    <source>
        <dbReference type="EMBL" id="KIV79221.1"/>
    </source>
</evidence>
<dbReference type="OrthoDB" id="10249419at2759"/>
<dbReference type="CDD" id="cd07262">
    <property type="entry name" value="VOC_like"/>
    <property type="match status" value="1"/>
</dbReference>